<dbReference type="SMART" id="SM01043">
    <property type="entry name" value="BTAD"/>
    <property type="match status" value="1"/>
</dbReference>
<comment type="caution">
    <text evidence="2">The sequence shown here is derived from an EMBL/GenBank/DDBJ whole genome shotgun (WGS) entry which is preliminary data.</text>
</comment>
<dbReference type="Proteomes" id="UP000635606">
    <property type="component" value="Unassembled WGS sequence"/>
</dbReference>
<accession>A0A8J4A4R4</accession>
<evidence type="ECO:0000313" key="3">
    <source>
        <dbReference type="Proteomes" id="UP000635606"/>
    </source>
</evidence>
<dbReference type="AlphaFoldDB" id="A0A8J4A4R4"/>
<gene>
    <name evidence="2" type="ORF">Voc01_100230</name>
</gene>
<dbReference type="RefSeq" id="WP_203934888.1">
    <property type="nucleotide sequence ID" value="NZ_BOPH01000149.1"/>
</dbReference>
<name>A0A8J4A4R4_9ACTN</name>
<dbReference type="Gene3D" id="1.10.10.10">
    <property type="entry name" value="Winged helix-like DNA-binding domain superfamily/Winged helix DNA-binding domain"/>
    <property type="match status" value="1"/>
</dbReference>
<dbReference type="Pfam" id="PF03704">
    <property type="entry name" value="BTAD"/>
    <property type="match status" value="1"/>
</dbReference>
<dbReference type="InterPro" id="IPR051677">
    <property type="entry name" value="AfsR-DnrI-RedD_regulator"/>
</dbReference>
<keyword evidence="3" id="KW-1185">Reference proteome</keyword>
<dbReference type="Gene3D" id="1.25.40.10">
    <property type="entry name" value="Tetratricopeptide repeat domain"/>
    <property type="match status" value="1"/>
</dbReference>
<dbReference type="SUPFAM" id="SSF48452">
    <property type="entry name" value="TPR-like"/>
    <property type="match status" value="1"/>
</dbReference>
<evidence type="ECO:0000313" key="2">
    <source>
        <dbReference type="EMBL" id="GIJ75106.1"/>
    </source>
</evidence>
<organism evidence="2 3">
    <name type="scientific">Virgisporangium ochraceum</name>
    <dbReference type="NCBI Taxonomy" id="65505"/>
    <lineage>
        <taxon>Bacteria</taxon>
        <taxon>Bacillati</taxon>
        <taxon>Actinomycetota</taxon>
        <taxon>Actinomycetes</taxon>
        <taxon>Micromonosporales</taxon>
        <taxon>Micromonosporaceae</taxon>
        <taxon>Virgisporangium</taxon>
    </lineage>
</organism>
<evidence type="ECO:0000259" key="1">
    <source>
        <dbReference type="SMART" id="SM01043"/>
    </source>
</evidence>
<sequence>MDNPSGPPRTRAARPDGPSTAALQVLEGPRLLIAGERTALPEASLRFLIFLALRRRPVRRSVVAAALWPHSDEARAGGNLRSAMWRLGDARAGIVDIVTDGLVMCPDVSVDLETVNRWAERVTAGSGSVADLQVPDSIDAALDLLPGWYDDWVVFERERVRARALHALEHVSRLLSAAGRHAQAVDAAIAAVCSEPLRESAQRALVLAHLAEGNQVEAHRSFHAYRSLLETELGVIPSPEFHELVAVPVRRGTPRRTGERIASSIPRRGLAPSR</sequence>
<dbReference type="EMBL" id="BOPH01000149">
    <property type="protein sequence ID" value="GIJ75106.1"/>
    <property type="molecule type" value="Genomic_DNA"/>
</dbReference>
<dbReference type="InterPro" id="IPR011990">
    <property type="entry name" value="TPR-like_helical_dom_sf"/>
</dbReference>
<dbReference type="InterPro" id="IPR005158">
    <property type="entry name" value="BTAD"/>
</dbReference>
<dbReference type="PANTHER" id="PTHR35807">
    <property type="entry name" value="TRANSCRIPTIONAL REGULATOR REDD-RELATED"/>
    <property type="match status" value="1"/>
</dbReference>
<dbReference type="InterPro" id="IPR036388">
    <property type="entry name" value="WH-like_DNA-bd_sf"/>
</dbReference>
<proteinExistence type="predicted"/>
<protein>
    <recommendedName>
        <fullName evidence="1">Bacterial transcriptional activator domain-containing protein</fullName>
    </recommendedName>
</protein>
<reference evidence="2" key="1">
    <citation type="submission" date="2021-01" db="EMBL/GenBank/DDBJ databases">
        <title>Whole genome shotgun sequence of Virgisporangium ochraceum NBRC 16418.</title>
        <authorList>
            <person name="Komaki H."/>
            <person name="Tamura T."/>
        </authorList>
    </citation>
    <scope>NUCLEOTIDE SEQUENCE</scope>
    <source>
        <strain evidence="2">NBRC 16418</strain>
    </source>
</reference>
<feature type="domain" description="Bacterial transcriptional activator" evidence="1">
    <location>
        <begin position="110"/>
        <end position="245"/>
    </location>
</feature>